<dbReference type="AlphaFoldDB" id="A0A3S3Q6N2"/>
<dbReference type="Proteomes" id="UP000285301">
    <property type="component" value="Unassembled WGS sequence"/>
</dbReference>
<evidence type="ECO:0000313" key="2">
    <source>
        <dbReference type="EMBL" id="RWS04368.1"/>
    </source>
</evidence>
<dbReference type="STRING" id="1965070.A0A3S3Q6N2"/>
<dbReference type="EMBL" id="NCKU01005604">
    <property type="protein sequence ID" value="RWS04368.1"/>
    <property type="molecule type" value="Genomic_DNA"/>
</dbReference>
<accession>A0A3S3Q6N2</accession>
<evidence type="ECO:0000256" key="1">
    <source>
        <dbReference type="ARBA" id="ARBA00022441"/>
    </source>
</evidence>
<dbReference type="InterPro" id="IPR006652">
    <property type="entry name" value="Kelch_1"/>
</dbReference>
<dbReference type="PANTHER" id="PTHR46375:SF3">
    <property type="entry name" value="KELCH REPEAT AND BTB DOMAIN-CONTAINING PROTEIN 13"/>
    <property type="match status" value="1"/>
</dbReference>
<keyword evidence="3" id="KW-1185">Reference proteome</keyword>
<reference evidence="2 3" key="1">
    <citation type="journal article" date="2018" name="Gigascience">
        <title>Genomes of trombidid mites reveal novel predicted allergens and laterally-transferred genes associated with secondary metabolism.</title>
        <authorList>
            <person name="Dong X."/>
            <person name="Chaisiri K."/>
            <person name="Xia D."/>
            <person name="Armstrong S.D."/>
            <person name="Fang Y."/>
            <person name="Donnelly M.J."/>
            <person name="Kadowaki T."/>
            <person name="McGarry J.W."/>
            <person name="Darby A.C."/>
            <person name="Makepeace B.L."/>
        </authorList>
    </citation>
    <scope>NUCLEOTIDE SEQUENCE [LARGE SCALE GENOMIC DNA]</scope>
    <source>
        <strain evidence="2">UoL-WK</strain>
    </source>
</reference>
<name>A0A3S3Q6N2_9ACAR</name>
<protein>
    <submittedName>
        <fullName evidence="2">Kelch-like protein 26</fullName>
    </submittedName>
</protein>
<dbReference type="Pfam" id="PF01344">
    <property type="entry name" value="Kelch_1"/>
    <property type="match status" value="1"/>
</dbReference>
<dbReference type="PANTHER" id="PTHR46375">
    <property type="entry name" value="KELCH REPEAT AND BTB DOMAIN-CONTAINING PROTEIN 13-RELATED"/>
    <property type="match status" value="1"/>
</dbReference>
<dbReference type="InterPro" id="IPR052392">
    <property type="entry name" value="Kelch-BTB_domain-containing"/>
</dbReference>
<keyword evidence="1" id="KW-0880">Kelch repeat</keyword>
<evidence type="ECO:0000313" key="3">
    <source>
        <dbReference type="Proteomes" id="UP000285301"/>
    </source>
</evidence>
<gene>
    <name evidence="2" type="ORF">B4U79_05878</name>
</gene>
<dbReference type="Gene3D" id="2.120.10.80">
    <property type="entry name" value="Kelch-type beta propeller"/>
    <property type="match status" value="1"/>
</dbReference>
<organism evidence="2 3">
    <name type="scientific">Dinothrombium tinctorium</name>
    <dbReference type="NCBI Taxonomy" id="1965070"/>
    <lineage>
        <taxon>Eukaryota</taxon>
        <taxon>Metazoa</taxon>
        <taxon>Ecdysozoa</taxon>
        <taxon>Arthropoda</taxon>
        <taxon>Chelicerata</taxon>
        <taxon>Arachnida</taxon>
        <taxon>Acari</taxon>
        <taxon>Acariformes</taxon>
        <taxon>Trombidiformes</taxon>
        <taxon>Prostigmata</taxon>
        <taxon>Anystina</taxon>
        <taxon>Parasitengona</taxon>
        <taxon>Trombidioidea</taxon>
        <taxon>Trombidiidae</taxon>
        <taxon>Dinothrombium</taxon>
    </lineage>
</organism>
<dbReference type="SUPFAM" id="SSF117281">
    <property type="entry name" value="Kelch motif"/>
    <property type="match status" value="1"/>
</dbReference>
<dbReference type="SMART" id="SM00612">
    <property type="entry name" value="Kelch"/>
    <property type="match status" value="6"/>
</dbReference>
<comment type="caution">
    <text evidence="2">The sequence shown here is derived from an EMBL/GenBank/DDBJ whole genome shotgun (WGS) entry which is preliminary data.</text>
</comment>
<sequence length="375" mass="42343">MVEGSILELSCYILLAINRSNTTESSLSAMFKPILVFNFQPREDASNVLLNTRGMELAIVKVGGFNGISGVTNEISYYLPSSNKWKYLTSVPHVEQCNFGVAVLYNELFVVGGCFNQSLEENVHPFGFKYNPLTNSWSTIAPMQQERCRFTLAVIDNFIYAIAGAGEMDTENGESALCEMYDPVTDTWTPTAPVPGGYRTQHAAATWRNYIFVSGGLDQDLVLDSLLRYNSMLNVWEAKAHMLMPRADHSIHCYNDKLFVCGGWYEDEITGMRVLVDTIDCYDIETDTWTVVTRIPTPRYHAGSVIYGSWLYIIGGFHSDNTFDRCTSVIECYDIESNSWCSVDDYPQDIWEHVCSTLYIPRCRDDLEVIANKSS</sequence>
<dbReference type="Pfam" id="PF24681">
    <property type="entry name" value="Kelch_KLHDC2_KLHL20_DRC7"/>
    <property type="match status" value="1"/>
</dbReference>
<proteinExistence type="predicted"/>
<dbReference type="OrthoDB" id="45365at2759"/>
<dbReference type="InterPro" id="IPR015915">
    <property type="entry name" value="Kelch-typ_b-propeller"/>
</dbReference>